<dbReference type="Pfam" id="PF01590">
    <property type="entry name" value="GAF"/>
    <property type="match status" value="1"/>
</dbReference>
<comment type="caution">
    <text evidence="10">The sequence shown here is derived from an EMBL/GenBank/DDBJ whole genome shotgun (WGS) entry which is preliminary data.</text>
</comment>
<dbReference type="InterPro" id="IPR016132">
    <property type="entry name" value="Phyto_chromo_attachment"/>
</dbReference>
<dbReference type="InterPro" id="IPR003018">
    <property type="entry name" value="GAF"/>
</dbReference>
<accession>A0A2Z6S8L0</accession>
<dbReference type="PROSITE" id="PS50109">
    <property type="entry name" value="HIS_KIN"/>
    <property type="match status" value="2"/>
</dbReference>
<feature type="modified residue" description="4-aspartylphosphate" evidence="6">
    <location>
        <position position="1710"/>
    </location>
</feature>
<evidence type="ECO:0000256" key="4">
    <source>
        <dbReference type="ARBA" id="ARBA00022679"/>
    </source>
</evidence>
<keyword evidence="3 6" id="KW-0597">Phosphoprotein</keyword>
<dbReference type="InterPro" id="IPR029016">
    <property type="entry name" value="GAF-like_dom_sf"/>
</dbReference>
<evidence type="ECO:0000256" key="3">
    <source>
        <dbReference type="ARBA" id="ARBA00022553"/>
    </source>
</evidence>
<evidence type="ECO:0000313" key="12">
    <source>
        <dbReference type="Proteomes" id="UP000247702"/>
    </source>
</evidence>
<dbReference type="SUPFAM" id="SSF52172">
    <property type="entry name" value="CheY-like"/>
    <property type="match status" value="2"/>
</dbReference>
<dbReference type="InterPro" id="IPR001789">
    <property type="entry name" value="Sig_transdc_resp-reg_receiver"/>
</dbReference>
<dbReference type="InterPro" id="IPR036890">
    <property type="entry name" value="HATPase_C_sf"/>
</dbReference>
<dbReference type="GO" id="GO:0000155">
    <property type="term" value="F:phosphorelay sensor kinase activity"/>
    <property type="evidence" value="ECO:0007669"/>
    <property type="project" value="InterPro"/>
</dbReference>
<dbReference type="InterPro" id="IPR005467">
    <property type="entry name" value="His_kinase_dom"/>
</dbReference>
<evidence type="ECO:0000256" key="5">
    <source>
        <dbReference type="ARBA" id="ARBA00022777"/>
    </source>
</evidence>
<dbReference type="GO" id="GO:0005886">
    <property type="term" value="C:plasma membrane"/>
    <property type="evidence" value="ECO:0007669"/>
    <property type="project" value="TreeGrafter"/>
</dbReference>
<dbReference type="EC" id="2.7.13.3" evidence="2"/>
<dbReference type="SMART" id="SM00448">
    <property type="entry name" value="REC"/>
    <property type="match status" value="2"/>
</dbReference>
<dbReference type="SMART" id="SM00065">
    <property type="entry name" value="GAF"/>
    <property type="match status" value="1"/>
</dbReference>
<keyword evidence="5" id="KW-0418">Kinase</keyword>
<dbReference type="Gene3D" id="3.40.50.2300">
    <property type="match status" value="2"/>
</dbReference>
<sequence>MDKALTFMSLAGTENLSEIPNQYDQIPAAELVESFDWSSTPLGPMADWEPTLKSTVKLCIHSVFPIAIYYGPELINIYNDMWIPILKMKHPQAMGLPFREVWAEIYDDLEPLFKEVLSTGKGKFEYDRFFFLLRDGYLEETYFSFTFSPIFKDDGSVGGIFNASQETTERVLSNRRVEALSELGKRTPGAKSLENACHLVTRTLHEKNKDISYALIYLIENSTIKSTLQPREAHLVASTFDEDLDFVKCEDGVDEISFVPNKSRRVLPDYLLETEEIVDLMLVPDEVNELINDDSKFELSARTGEKFIASKDFLKSWPLHYVALTGLHITITLKNGSSAVLYPVTTSSSGKSVLTAIIILGINPHRALDKPYIEFLQLIVGQVCISLTHGKSREEERKQAEILADLNRQKIMFFQNISHELRTPITLMLSPLDEVISVCSHDSPMYSHLNMIQRNTRRLLKLVNTLLQFSRIEAGRMEAIYYEVNIGLLTLELASNFESMAKSLNLEYRIEIPGNFDSMLEKKVFVDLDMYEKIIFNLCSNAFKHTWSGNVTVKLSIKREENKELVVMEVSDTGVGIPEEEIPKLFQRFYRIESRQSRSHEGTGIGLALIHELITRHGGGIKCKSKVDEGTTFTIWFPTGHEHLPPGRLLFQKDMKEGKGGQYMGQENKLFDNKQLYLEEGLQWIQNNEPEPDEDAESSSDEMIVDGYENKVDHKGFFTENFENNSRIEDDPIPISGTKHVVLLTDDNTDMRNYLAGLLKKEFIVHCACDGREALKKLKKLKNPPDLILSDIMMPNMNGFELLKSIRSDSATQLIPVILLSAKAGEEASIEGLDKGADDYLTKPFSARELIARVRVNIKLSYLRRQLFLQQRQQAETKQLLFSISNKIHSGFNLQKTLSTAVEEIHRTLSADRLFITANDQLENGDAIIEAFSAKDKSEKNIKGQSLKFNSEQIRLHSDPVIVEKLIKELEERKLLDEDNENNENDIINIIDNANKALAIMTGEQNQFFDKTLNDQLSGPSKKSKNQSESLISPVSIIQSSDDEDLEIAEVPSFYSINVQKYVSLLAVAIKVNQLTWGWLIVHRPPNSAWSDSEKEFLQQISNQISLAITHAKLLEDKLRREAQIEAARAANEAKSQILANTSHELRTPLGAIIGVLSAFEDTALTDDQKDMIQIMTRASDVVLAVVNDILDAAKLEAQKIKLVNRTFELFDLVEKTIEIFGEKAGNKQIELVLDCEPNSLPKEVTSDPERLQQILMNLLSNSIKFTENGQIVLKISMIPHEGTEESSVVQGQEVGKKAKLHVELTDTGIGIDPAFINDIFKSFSQGDASMTRRQDGTGLGLSICKHLVDINGGEINVVSELRKGSRFWFTWNVDIPAASMFQIPQSLDSLNGQTSLTLPSAERYERVLIIDSVEVARYSLVKLFKSNVDKVDAFNSCEEGVNAVRQMVEKHNEPPYDVVFFNVYEENADLVKNSALQLRSICGQDLSIALLVFWSAKGRALGRDLIQQIGGHTAALCKPIMHRRFLDCLRNKDLFKQSDITSPSKHDRGEYSYVKSLADIRVEKYYHQNRSLNTSRNEKDSMIVRNNQENDQSADPMAIDEDSVIRKEVRPQVTSSGSAETVIGVKRNVTDNNLRAQKSRSRKITKSKCILCVEDNPINLRVIQHQLAKLGYPTLSATNGQEAVNLIEAEITNSTSTDDSPRISLILMDCAMPEMSGFDASKAIRLLQPPLSKIPIIALTASAVQGTRDRCLESGMNDYLTKPLKIGQLKEMLEKWLGDE</sequence>
<feature type="domain" description="Response regulatory" evidence="9">
    <location>
        <begin position="741"/>
        <end position="858"/>
    </location>
</feature>
<reference evidence="10 12" key="1">
    <citation type="submission" date="2017-11" db="EMBL/GenBank/DDBJ databases">
        <title>The genome of Rhizophagus clarus HR1 reveals common genetic basis of auxotrophy among arbuscular mycorrhizal fungi.</title>
        <authorList>
            <person name="Kobayashi Y."/>
        </authorList>
    </citation>
    <scope>NUCLEOTIDE SEQUENCE [LARGE SCALE GENOMIC DNA]</scope>
    <source>
        <strain evidence="10 12">HR1</strain>
    </source>
</reference>
<dbReference type="PROSITE" id="PS50046">
    <property type="entry name" value="PHYTOCHROME_2"/>
    <property type="match status" value="1"/>
</dbReference>
<dbReference type="SUPFAM" id="SSF55874">
    <property type="entry name" value="ATPase domain of HSP90 chaperone/DNA topoisomerase II/histidine kinase"/>
    <property type="match status" value="2"/>
</dbReference>
<dbReference type="Proteomes" id="UP000247702">
    <property type="component" value="Unassembled WGS sequence"/>
</dbReference>
<feature type="modified residue" description="4-aspartylphosphate" evidence="6">
    <location>
        <position position="791"/>
    </location>
</feature>
<dbReference type="SUPFAM" id="SSF47384">
    <property type="entry name" value="Homodimeric domain of signal transducing histidine kinase"/>
    <property type="match status" value="2"/>
</dbReference>
<dbReference type="CDD" id="cd00082">
    <property type="entry name" value="HisKA"/>
    <property type="match status" value="2"/>
</dbReference>
<name>A0A2Z6S8L0_9GLOM</name>
<dbReference type="PANTHER" id="PTHR43047">
    <property type="entry name" value="TWO-COMPONENT HISTIDINE PROTEIN KINASE"/>
    <property type="match status" value="1"/>
</dbReference>
<evidence type="ECO:0000256" key="1">
    <source>
        <dbReference type="ARBA" id="ARBA00000085"/>
    </source>
</evidence>
<dbReference type="InterPro" id="IPR036097">
    <property type="entry name" value="HisK_dim/P_sf"/>
</dbReference>
<dbReference type="PROSITE" id="PS50110">
    <property type="entry name" value="RESPONSE_REGULATORY"/>
    <property type="match status" value="2"/>
</dbReference>
<dbReference type="Gene3D" id="1.10.287.130">
    <property type="match status" value="2"/>
</dbReference>
<dbReference type="CDD" id="cd16922">
    <property type="entry name" value="HATPase_EvgS-ArcB-TorS-like"/>
    <property type="match status" value="1"/>
</dbReference>
<dbReference type="FunFam" id="3.30.565.10:FF:000006">
    <property type="entry name" value="Sensor histidine kinase WalK"/>
    <property type="match status" value="1"/>
</dbReference>
<feature type="domain" description="Histidine kinase" evidence="8">
    <location>
        <begin position="1141"/>
        <end position="1376"/>
    </location>
</feature>
<dbReference type="CDD" id="cd17546">
    <property type="entry name" value="REC_hyHK_CKI1_RcsC-like"/>
    <property type="match status" value="1"/>
</dbReference>
<proteinExistence type="predicted"/>
<evidence type="ECO:0000259" key="9">
    <source>
        <dbReference type="PROSITE" id="PS50110"/>
    </source>
</evidence>
<evidence type="ECO:0000256" key="6">
    <source>
        <dbReference type="PROSITE-ProRule" id="PRU00169"/>
    </source>
</evidence>
<gene>
    <name evidence="11" type="ORF">RCL2_001544900</name>
    <name evidence="10" type="ORF">RclHR1_06050020</name>
</gene>
<keyword evidence="4" id="KW-0808">Transferase</keyword>
<dbReference type="InterPro" id="IPR011006">
    <property type="entry name" value="CheY-like_superfamily"/>
</dbReference>
<dbReference type="OrthoDB" id="5378913at2759"/>
<dbReference type="Pfam" id="PF00072">
    <property type="entry name" value="Response_reg"/>
    <property type="match status" value="2"/>
</dbReference>
<dbReference type="STRING" id="94130.A0A2Z6S8L0"/>
<dbReference type="PANTHER" id="PTHR43047:SF71">
    <property type="entry name" value="HISTIDINE KINASE CONTAINING CHEY-HOMOLOGOUS RECEIVER DOMAIN-RELATED"/>
    <property type="match status" value="1"/>
</dbReference>
<dbReference type="InterPro" id="IPR003661">
    <property type="entry name" value="HisK_dim/P_dom"/>
</dbReference>
<dbReference type="PRINTS" id="PR00344">
    <property type="entry name" value="BCTRLSENSOR"/>
</dbReference>
<dbReference type="FunFam" id="1.10.287.130:FF:000045">
    <property type="entry name" value="Two-component system sensor histidine kinase/response regulator"/>
    <property type="match status" value="1"/>
</dbReference>
<dbReference type="Gene3D" id="3.30.450.20">
    <property type="entry name" value="PAS domain"/>
    <property type="match status" value="1"/>
</dbReference>
<evidence type="ECO:0000259" key="7">
    <source>
        <dbReference type="PROSITE" id="PS50046"/>
    </source>
</evidence>
<evidence type="ECO:0000256" key="2">
    <source>
        <dbReference type="ARBA" id="ARBA00012438"/>
    </source>
</evidence>
<dbReference type="SMART" id="SM00388">
    <property type="entry name" value="HisKA"/>
    <property type="match status" value="2"/>
</dbReference>
<evidence type="ECO:0000313" key="11">
    <source>
        <dbReference type="EMBL" id="GES88501.1"/>
    </source>
</evidence>
<keyword evidence="12" id="KW-1185">Reference proteome</keyword>
<dbReference type="CDD" id="cd17574">
    <property type="entry name" value="REC_OmpR"/>
    <property type="match status" value="1"/>
</dbReference>
<feature type="domain" description="Phytochrome chromophore attachment site" evidence="7">
    <location>
        <begin position="893"/>
        <end position="1104"/>
    </location>
</feature>
<organism evidence="10 12">
    <name type="scientific">Rhizophagus clarus</name>
    <dbReference type="NCBI Taxonomy" id="94130"/>
    <lineage>
        <taxon>Eukaryota</taxon>
        <taxon>Fungi</taxon>
        <taxon>Fungi incertae sedis</taxon>
        <taxon>Mucoromycota</taxon>
        <taxon>Glomeromycotina</taxon>
        <taxon>Glomeromycetes</taxon>
        <taxon>Glomerales</taxon>
        <taxon>Glomeraceae</taxon>
        <taxon>Rhizophagus</taxon>
    </lineage>
</organism>
<dbReference type="SMART" id="SM00387">
    <property type="entry name" value="HATPase_c"/>
    <property type="match status" value="2"/>
</dbReference>
<feature type="domain" description="Response regulatory" evidence="9">
    <location>
        <begin position="1650"/>
        <end position="1778"/>
    </location>
</feature>
<dbReference type="Gene3D" id="3.30.450.40">
    <property type="match status" value="2"/>
</dbReference>
<feature type="domain" description="Histidine kinase" evidence="8">
    <location>
        <begin position="416"/>
        <end position="641"/>
    </location>
</feature>
<comment type="catalytic activity">
    <reaction evidence="1">
        <text>ATP + protein L-histidine = ADP + protein N-phospho-L-histidine.</text>
        <dbReference type="EC" id="2.7.13.3"/>
    </reaction>
</comment>
<dbReference type="InterPro" id="IPR004358">
    <property type="entry name" value="Sig_transdc_His_kin-like_C"/>
</dbReference>
<dbReference type="Proteomes" id="UP000615446">
    <property type="component" value="Unassembled WGS sequence"/>
</dbReference>
<dbReference type="InterPro" id="IPR003594">
    <property type="entry name" value="HATPase_dom"/>
</dbReference>
<dbReference type="FunFam" id="3.30.565.10:FF:000010">
    <property type="entry name" value="Sensor histidine kinase RcsC"/>
    <property type="match status" value="1"/>
</dbReference>
<reference evidence="11" key="2">
    <citation type="submission" date="2019-10" db="EMBL/GenBank/DDBJ databases">
        <title>Conservation and host-specific expression of non-tandemly repeated heterogenous ribosome RNA gene in arbuscular mycorrhizal fungi.</title>
        <authorList>
            <person name="Maeda T."/>
            <person name="Kobayashi Y."/>
            <person name="Nakagawa T."/>
            <person name="Ezawa T."/>
            <person name="Yamaguchi K."/>
            <person name="Bino T."/>
            <person name="Nishimoto Y."/>
            <person name="Shigenobu S."/>
            <person name="Kawaguchi M."/>
        </authorList>
    </citation>
    <scope>NUCLEOTIDE SEQUENCE</scope>
    <source>
        <strain evidence="11">HR1</strain>
    </source>
</reference>
<dbReference type="EMBL" id="BEXD01003988">
    <property type="protein sequence ID" value="GBC05142.1"/>
    <property type="molecule type" value="Genomic_DNA"/>
</dbReference>
<dbReference type="GO" id="GO:0009927">
    <property type="term" value="F:histidine phosphotransfer kinase activity"/>
    <property type="evidence" value="ECO:0007669"/>
    <property type="project" value="TreeGrafter"/>
</dbReference>
<dbReference type="SUPFAM" id="SSF55781">
    <property type="entry name" value="GAF domain-like"/>
    <property type="match status" value="2"/>
</dbReference>
<dbReference type="Pfam" id="PF02518">
    <property type="entry name" value="HATPase_c"/>
    <property type="match status" value="2"/>
</dbReference>
<evidence type="ECO:0000313" key="10">
    <source>
        <dbReference type="EMBL" id="GBC05142.1"/>
    </source>
</evidence>
<dbReference type="Gene3D" id="3.30.565.10">
    <property type="entry name" value="Histidine kinase-like ATPase, C-terminal domain"/>
    <property type="match status" value="2"/>
</dbReference>
<dbReference type="EMBL" id="BLAL01000178">
    <property type="protein sequence ID" value="GES88501.1"/>
    <property type="molecule type" value="Genomic_DNA"/>
</dbReference>
<evidence type="ECO:0000259" key="8">
    <source>
        <dbReference type="PROSITE" id="PS50109"/>
    </source>
</evidence>
<dbReference type="Pfam" id="PF00512">
    <property type="entry name" value="HisKA"/>
    <property type="match status" value="2"/>
</dbReference>
<protein>
    <recommendedName>
        <fullName evidence="2">histidine kinase</fullName>
        <ecNumber evidence="2">2.7.13.3</ecNumber>
    </recommendedName>
</protein>